<dbReference type="InterPro" id="IPR000944">
    <property type="entry name" value="Tscrpt_reg_Rrf2"/>
</dbReference>
<evidence type="ECO:0000313" key="1">
    <source>
        <dbReference type="EMBL" id="EMD83561.1"/>
    </source>
</evidence>
<dbReference type="InterPro" id="IPR014290">
    <property type="entry name" value="SUF_FeS_clus_asmbl_reg"/>
</dbReference>
<keyword evidence="2" id="KW-1185">Reference proteome</keyword>
<dbReference type="GO" id="GO:0005829">
    <property type="term" value="C:cytosol"/>
    <property type="evidence" value="ECO:0007669"/>
    <property type="project" value="TreeGrafter"/>
</dbReference>
<dbReference type="PANTHER" id="PTHR33221">
    <property type="entry name" value="WINGED HELIX-TURN-HELIX TRANSCRIPTIONAL REGULATOR, RRF2 FAMILY"/>
    <property type="match status" value="1"/>
</dbReference>
<dbReference type="Proteomes" id="UP000011717">
    <property type="component" value="Unassembled WGS sequence"/>
</dbReference>
<dbReference type="PROSITE" id="PS51197">
    <property type="entry name" value="HTH_RRF2_2"/>
    <property type="match status" value="1"/>
</dbReference>
<dbReference type="AlphaFoldDB" id="M2TP72"/>
<dbReference type="GO" id="GO:0003700">
    <property type="term" value="F:DNA-binding transcription factor activity"/>
    <property type="evidence" value="ECO:0007669"/>
    <property type="project" value="TreeGrafter"/>
</dbReference>
<dbReference type="PROSITE" id="PS01332">
    <property type="entry name" value="HTH_RRF2_1"/>
    <property type="match status" value="1"/>
</dbReference>
<dbReference type="Pfam" id="PF02082">
    <property type="entry name" value="Rrf2"/>
    <property type="match status" value="1"/>
</dbReference>
<proteinExistence type="predicted"/>
<dbReference type="NCBIfam" id="TIGR00738">
    <property type="entry name" value="rrf2_super"/>
    <property type="match status" value="1"/>
</dbReference>
<evidence type="ECO:0000313" key="2">
    <source>
        <dbReference type="Proteomes" id="UP000011717"/>
    </source>
</evidence>
<comment type="caution">
    <text evidence="1">The sequence shown here is derived from an EMBL/GenBank/DDBJ whole genome shotgun (WGS) entry which is preliminary data.</text>
</comment>
<dbReference type="InterPro" id="IPR036388">
    <property type="entry name" value="WH-like_DNA-bd_sf"/>
</dbReference>
<sequence>MIRLSNLADYAVVAMVALARSGDRLNAADLGQKSGIPAPTAQKLAGLLTRAGLLASVRGAGGGVHLARRPQAIRLTEIIEAVDGPIGLTQCLHEGAEDCIVGANCSVKPHWTLINARVRAALSDVTLAELMQRAPVAAGGASVHEKEMA</sequence>
<dbReference type="PANTHER" id="PTHR33221:SF2">
    <property type="entry name" value="TRANSCRIPTIONAL REGULATOR"/>
    <property type="match status" value="1"/>
</dbReference>
<protein>
    <submittedName>
        <fullName evidence="1">Iron-sulfur cluster regulator IscR</fullName>
    </submittedName>
</protein>
<dbReference type="NCBIfam" id="TIGR02944">
    <property type="entry name" value="suf_reg_Xantho"/>
    <property type="match status" value="1"/>
</dbReference>
<accession>M2TP72</accession>
<organism evidence="1 2">
    <name type="scientific">Pacificimonas flava</name>
    <dbReference type="NCBI Taxonomy" id="1234595"/>
    <lineage>
        <taxon>Bacteria</taxon>
        <taxon>Pseudomonadati</taxon>
        <taxon>Pseudomonadota</taxon>
        <taxon>Alphaproteobacteria</taxon>
        <taxon>Sphingomonadales</taxon>
        <taxon>Sphingosinicellaceae</taxon>
        <taxon>Pacificimonas</taxon>
    </lineage>
</organism>
<dbReference type="InterPro" id="IPR030489">
    <property type="entry name" value="TR_Rrf2-type_CS"/>
</dbReference>
<dbReference type="SUPFAM" id="SSF46785">
    <property type="entry name" value="Winged helix' DNA-binding domain"/>
    <property type="match status" value="1"/>
</dbReference>
<dbReference type="InterPro" id="IPR036390">
    <property type="entry name" value="WH_DNA-bd_sf"/>
</dbReference>
<gene>
    <name evidence="1" type="ORF">C725_1462</name>
</gene>
<reference evidence="1 2" key="1">
    <citation type="journal article" date="2013" name="Genome Announc.">
        <title>Draft Genome Sequence of Strain JLT2015T, Belonging to the Family Sphingomonadaceae of the Alphaproteobacteria.</title>
        <authorList>
            <person name="Tang K."/>
            <person name="Liu K."/>
            <person name="Li S."/>
            <person name="Jiao N."/>
        </authorList>
    </citation>
    <scope>NUCLEOTIDE SEQUENCE [LARGE SCALE GENOMIC DNA]</scope>
    <source>
        <strain evidence="1 2">JLT2015</strain>
    </source>
</reference>
<name>M2TP72_9SPHN</name>
<dbReference type="Gene3D" id="1.10.10.10">
    <property type="entry name" value="Winged helix-like DNA-binding domain superfamily/Winged helix DNA-binding domain"/>
    <property type="match status" value="1"/>
</dbReference>
<dbReference type="RefSeq" id="WP_008601395.1">
    <property type="nucleotide sequence ID" value="NZ_AMRV01000003.1"/>
</dbReference>
<dbReference type="EMBL" id="AMRV01000003">
    <property type="protein sequence ID" value="EMD83561.1"/>
    <property type="molecule type" value="Genomic_DNA"/>
</dbReference>